<name>A0A3M8CJD1_9BACL</name>
<dbReference type="InterPro" id="IPR009197">
    <property type="entry name" value="MlrC"/>
</dbReference>
<dbReference type="PIRSF" id="PIRSF012702">
    <property type="entry name" value="UCP012702"/>
    <property type="match status" value="1"/>
</dbReference>
<feature type="domain" description="Microcystin LR degradation protein MlrC C-terminal" evidence="1">
    <location>
        <begin position="303"/>
        <end position="479"/>
    </location>
</feature>
<dbReference type="RefSeq" id="WP_122914655.1">
    <property type="nucleotide sequence ID" value="NZ_RHHT01000045.1"/>
</dbReference>
<dbReference type="InterPro" id="IPR015995">
    <property type="entry name" value="MlrC_N"/>
</dbReference>
<comment type="caution">
    <text evidence="3">The sequence shown here is derived from an EMBL/GenBank/DDBJ whole genome shotgun (WGS) entry which is preliminary data.</text>
</comment>
<protein>
    <submittedName>
        <fullName evidence="3">M81 family peptidase</fullName>
    </submittedName>
</protein>
<reference evidence="3 4" key="1">
    <citation type="submission" date="2018-10" db="EMBL/GenBank/DDBJ databases">
        <title>Phylogenomics of Brevibacillus.</title>
        <authorList>
            <person name="Dunlap C."/>
        </authorList>
    </citation>
    <scope>NUCLEOTIDE SEQUENCE [LARGE SCALE GENOMIC DNA]</scope>
    <source>
        <strain evidence="3 4">JCM 15085</strain>
    </source>
</reference>
<dbReference type="AlphaFoldDB" id="A0A3M8CJD1"/>
<sequence>MASYRIGIAFFYHESHTFSPVRTTLDDFIQEGYYKAEEILAAYTGTKTEVGGFIDVVREKGGTLVPLLCAAAIPSGPVTRETYEVIRSQMLDAIEQAGEMDGLLLALHGAMVVEGVTDPEVEMLAAIREKVGESLPIATTLDMHANLGRRILDFTPLHFGFKTYPHVDMYEQGCKAATMLYRQLDGGTRFYASFVKLRALLPSLNMRTEEGPMYDLVELAKKQEQDADIVGASIFGGFPYADIPEAGASVLVVGTDQEKTRKTARFLAQQVWENRECFVIALPKVRDALQSALQIQADKPIALADISDNPLSGGTGDTTELLREMIALDLENALFGALYDEESLQACMEAGAGATIRLSLGGKLSPEFGPPVEVDAKIMALTNGVFTNKGPMNTGLLVDTNGAAHIRAGGLDILLTGRALSANDPELFRHIGIEPTTKRILGLKVKNHFRAAFDPLVSQVIYVDAPGLASNDFTHFAYKQIPRPIWPLDEIDGGFMEEG</sequence>
<evidence type="ECO:0000313" key="3">
    <source>
        <dbReference type="EMBL" id="RNB75691.1"/>
    </source>
</evidence>
<dbReference type="EMBL" id="RHHT01000045">
    <property type="protein sequence ID" value="RNB75691.1"/>
    <property type="molecule type" value="Genomic_DNA"/>
</dbReference>
<dbReference type="InterPro" id="IPR010799">
    <property type="entry name" value="MlrC_C"/>
</dbReference>
<dbReference type="Pfam" id="PF07171">
    <property type="entry name" value="MlrC_C"/>
    <property type="match status" value="1"/>
</dbReference>
<organism evidence="3 4">
    <name type="scientific">Brevibacillus panacihumi</name>
    <dbReference type="NCBI Taxonomy" id="497735"/>
    <lineage>
        <taxon>Bacteria</taxon>
        <taxon>Bacillati</taxon>
        <taxon>Bacillota</taxon>
        <taxon>Bacilli</taxon>
        <taxon>Bacillales</taxon>
        <taxon>Paenibacillaceae</taxon>
        <taxon>Brevibacillus</taxon>
    </lineage>
</organism>
<accession>A0A3M8CJD1</accession>
<evidence type="ECO:0000313" key="4">
    <source>
        <dbReference type="Proteomes" id="UP000281915"/>
    </source>
</evidence>
<evidence type="ECO:0000259" key="1">
    <source>
        <dbReference type="Pfam" id="PF07171"/>
    </source>
</evidence>
<evidence type="ECO:0000259" key="2">
    <source>
        <dbReference type="Pfam" id="PF07364"/>
    </source>
</evidence>
<gene>
    <name evidence="3" type="ORF">EDM58_18620</name>
</gene>
<feature type="domain" description="Microcystin LR degradation protein MlrC N-terminal" evidence="2">
    <location>
        <begin position="5"/>
        <end position="292"/>
    </location>
</feature>
<dbReference type="Proteomes" id="UP000281915">
    <property type="component" value="Unassembled WGS sequence"/>
</dbReference>
<proteinExistence type="predicted"/>
<dbReference type="Pfam" id="PF07364">
    <property type="entry name" value="DUF1485"/>
    <property type="match status" value="1"/>
</dbReference>